<keyword evidence="3" id="KW-1185">Reference proteome</keyword>
<evidence type="ECO:0000313" key="2">
    <source>
        <dbReference type="EMBL" id="GMI08325.1"/>
    </source>
</evidence>
<dbReference type="EMBL" id="BRXW01000122">
    <property type="protein sequence ID" value="GMI08325.1"/>
    <property type="molecule type" value="Genomic_DNA"/>
</dbReference>
<sequence>MMIQRAIIGFLLLSSAIGFTFLPQTRCAKKYADLQGSGPHLIPFISTQPLHSVQGSGVPDISSELDAAKALLAKAKARLANQGKEEETKGEEINESHVKEKTPLGVIADSEAMVRSSEAGEWTGRKIDDMFVDISESELDGDELLEEREKREKWSTLRERDVSASVMGLQRQLHAEDFEKIFSRSNPRIGER</sequence>
<evidence type="ECO:0000313" key="3">
    <source>
        <dbReference type="Proteomes" id="UP001165122"/>
    </source>
</evidence>
<dbReference type="AlphaFoldDB" id="A0A9W7CMD0"/>
<dbReference type="Proteomes" id="UP001165122">
    <property type="component" value="Unassembled WGS sequence"/>
</dbReference>
<organism evidence="2 3">
    <name type="scientific">Triparma laevis f. longispina</name>
    <dbReference type="NCBI Taxonomy" id="1714387"/>
    <lineage>
        <taxon>Eukaryota</taxon>
        <taxon>Sar</taxon>
        <taxon>Stramenopiles</taxon>
        <taxon>Ochrophyta</taxon>
        <taxon>Bolidophyceae</taxon>
        <taxon>Parmales</taxon>
        <taxon>Triparmaceae</taxon>
        <taxon>Triparma</taxon>
    </lineage>
</organism>
<proteinExistence type="predicted"/>
<protein>
    <submittedName>
        <fullName evidence="2">Uncharacterized protein</fullName>
    </submittedName>
</protein>
<keyword evidence="1" id="KW-0732">Signal</keyword>
<accession>A0A9W7CMD0</accession>
<evidence type="ECO:0000256" key="1">
    <source>
        <dbReference type="SAM" id="SignalP"/>
    </source>
</evidence>
<comment type="caution">
    <text evidence="2">The sequence shown here is derived from an EMBL/GenBank/DDBJ whole genome shotgun (WGS) entry which is preliminary data.</text>
</comment>
<name>A0A9W7CMD0_9STRA</name>
<feature type="chain" id="PRO_5040921166" evidence="1">
    <location>
        <begin position="19"/>
        <end position="192"/>
    </location>
</feature>
<gene>
    <name evidence="2" type="ORF">TrLO_g6484</name>
</gene>
<feature type="signal peptide" evidence="1">
    <location>
        <begin position="1"/>
        <end position="18"/>
    </location>
</feature>
<reference evidence="3" key="1">
    <citation type="journal article" date="2023" name="Commun. Biol.">
        <title>Genome analysis of Parmales, the sister group of diatoms, reveals the evolutionary specialization of diatoms from phago-mixotrophs to photoautotrophs.</title>
        <authorList>
            <person name="Ban H."/>
            <person name="Sato S."/>
            <person name="Yoshikawa S."/>
            <person name="Yamada K."/>
            <person name="Nakamura Y."/>
            <person name="Ichinomiya M."/>
            <person name="Sato N."/>
            <person name="Blanc-Mathieu R."/>
            <person name="Endo H."/>
            <person name="Kuwata A."/>
            <person name="Ogata H."/>
        </authorList>
    </citation>
    <scope>NUCLEOTIDE SEQUENCE [LARGE SCALE GENOMIC DNA]</scope>
    <source>
        <strain evidence="3">NIES 3700</strain>
    </source>
</reference>
<dbReference type="OrthoDB" id="10477724at2759"/>